<name>A0A839AHV5_9HYPH</name>
<evidence type="ECO:0000256" key="1">
    <source>
        <dbReference type="ARBA" id="ARBA00004117"/>
    </source>
</evidence>
<reference evidence="8 9" key="1">
    <citation type="submission" date="2020-07" db="EMBL/GenBank/DDBJ databases">
        <title>Stappia sp., F7233, whole genome shotgun sequencing project.</title>
        <authorList>
            <person name="Jiang S."/>
            <person name="Liu Z.W."/>
            <person name="Du Z.J."/>
        </authorList>
    </citation>
    <scope>NUCLEOTIDE SEQUENCE [LARGE SCALE GENOMIC DNA]</scope>
    <source>
        <strain evidence="8 9">F7233</strain>
    </source>
</reference>
<feature type="domain" description="Flagellar basal body rod protein N-terminal" evidence="7">
    <location>
        <begin position="19"/>
        <end position="39"/>
    </location>
</feature>
<dbReference type="GO" id="GO:0071973">
    <property type="term" value="P:bacterial-type flagellum-dependent cell motility"/>
    <property type="evidence" value="ECO:0007669"/>
    <property type="project" value="InterPro"/>
</dbReference>
<evidence type="ECO:0000256" key="4">
    <source>
        <dbReference type="ARBA" id="ARBA00023143"/>
    </source>
</evidence>
<protein>
    <recommendedName>
        <fullName evidence="3 6">Flagellar basal body rod protein FlgB</fullName>
    </recommendedName>
</protein>
<dbReference type="PIRSF" id="PIRSF002889">
    <property type="entry name" value="Rod_FlgB"/>
    <property type="match status" value="1"/>
</dbReference>
<dbReference type="GO" id="GO:0030694">
    <property type="term" value="C:bacterial-type flagellum basal body, rod"/>
    <property type="evidence" value="ECO:0007669"/>
    <property type="project" value="InterPro"/>
</dbReference>
<evidence type="ECO:0000256" key="6">
    <source>
        <dbReference type="PIRNR" id="PIRNR002889"/>
    </source>
</evidence>
<evidence type="ECO:0000313" key="8">
    <source>
        <dbReference type="EMBL" id="MBA5779293.1"/>
    </source>
</evidence>
<comment type="subcellular location">
    <subcellularLocation>
        <location evidence="1 6">Bacterial flagellum basal body</location>
    </subcellularLocation>
</comment>
<dbReference type="RefSeq" id="WP_182168113.1">
    <property type="nucleotide sequence ID" value="NZ_JACFXV010000066.1"/>
</dbReference>
<organism evidence="8 9">
    <name type="scientific">Stappia albiluteola</name>
    <dbReference type="NCBI Taxonomy" id="2758565"/>
    <lineage>
        <taxon>Bacteria</taxon>
        <taxon>Pseudomonadati</taxon>
        <taxon>Pseudomonadota</taxon>
        <taxon>Alphaproteobacteria</taxon>
        <taxon>Hyphomicrobiales</taxon>
        <taxon>Stappiaceae</taxon>
        <taxon>Stappia</taxon>
    </lineage>
</organism>
<accession>A0A839AHV5</accession>
<dbReference type="InterPro" id="IPR006300">
    <property type="entry name" value="FlgB"/>
</dbReference>
<keyword evidence="8" id="KW-0969">Cilium</keyword>
<evidence type="ECO:0000313" key="9">
    <source>
        <dbReference type="Proteomes" id="UP000541109"/>
    </source>
</evidence>
<keyword evidence="8" id="KW-0282">Flagellum</keyword>
<keyword evidence="8" id="KW-0966">Cell projection</keyword>
<comment type="similarity">
    <text evidence="2 6">Belongs to the flagella basal body rod proteins family.</text>
</comment>
<keyword evidence="4 6" id="KW-0975">Bacterial flagellum</keyword>
<gene>
    <name evidence="8" type="primary">flgB</name>
    <name evidence="8" type="ORF">H2509_19355</name>
</gene>
<sequence>MAISDLPVFQILKAKMQWHQARQGVLSQNVANADTPGYRGHDLKAFDFARELSLASSGLDTATTSRGHIAGSLRATGIGSREQEVEPFEITPDGNSVVLEEEMMKVTENQLDYQAVTTLYSKSLGLIRSALSSRGG</sequence>
<comment type="subunit">
    <text evidence="6">The basal body constitutes a major portion of the flagellar organelle and consists of a number of rings mounted on a central rod.</text>
</comment>
<comment type="function">
    <text evidence="5 6">Structural component of flagellum, the bacterial motility apparatus. Part of the rod structure of flagellar basal body.</text>
</comment>
<proteinExistence type="inferred from homology"/>
<evidence type="ECO:0000256" key="2">
    <source>
        <dbReference type="ARBA" id="ARBA00009677"/>
    </source>
</evidence>
<keyword evidence="9" id="KW-1185">Reference proteome</keyword>
<dbReference type="Proteomes" id="UP000541109">
    <property type="component" value="Unassembled WGS sequence"/>
</dbReference>
<dbReference type="Pfam" id="PF00460">
    <property type="entry name" value="Flg_bb_rod"/>
    <property type="match status" value="1"/>
</dbReference>
<evidence type="ECO:0000259" key="7">
    <source>
        <dbReference type="Pfam" id="PF00460"/>
    </source>
</evidence>
<dbReference type="InterPro" id="IPR001444">
    <property type="entry name" value="Flag_bb_rod_N"/>
</dbReference>
<evidence type="ECO:0000256" key="3">
    <source>
        <dbReference type="ARBA" id="ARBA00014376"/>
    </source>
</evidence>
<dbReference type="NCBIfam" id="TIGR01396">
    <property type="entry name" value="FlgB"/>
    <property type="match status" value="1"/>
</dbReference>
<dbReference type="EMBL" id="JACFXV010000066">
    <property type="protein sequence ID" value="MBA5779293.1"/>
    <property type="molecule type" value="Genomic_DNA"/>
</dbReference>
<evidence type="ECO:0000256" key="5">
    <source>
        <dbReference type="ARBA" id="ARBA00024934"/>
    </source>
</evidence>
<comment type="caution">
    <text evidence="8">The sequence shown here is derived from an EMBL/GenBank/DDBJ whole genome shotgun (WGS) entry which is preliminary data.</text>
</comment>
<dbReference type="AlphaFoldDB" id="A0A839AHV5"/>